<dbReference type="Pfam" id="PF00072">
    <property type="entry name" value="Response_reg"/>
    <property type="match status" value="1"/>
</dbReference>
<keyword evidence="5" id="KW-1185">Reference proteome</keyword>
<dbReference type="Proteomes" id="UP000252707">
    <property type="component" value="Unassembled WGS sequence"/>
</dbReference>
<keyword evidence="1 2" id="KW-0597">Phosphoprotein</keyword>
<dbReference type="AlphaFoldDB" id="A0A369C8J5"/>
<dbReference type="Gene3D" id="3.40.50.2300">
    <property type="match status" value="1"/>
</dbReference>
<evidence type="ECO:0000313" key="5">
    <source>
        <dbReference type="Proteomes" id="UP000252707"/>
    </source>
</evidence>
<reference evidence="4 5" key="1">
    <citation type="submission" date="2018-07" db="EMBL/GenBank/DDBJ databases">
        <title>Genomic Encyclopedia of Type Strains, Phase IV (KMG-IV): sequencing the most valuable type-strain genomes for metagenomic binning, comparative biology and taxonomic classification.</title>
        <authorList>
            <person name="Goeker M."/>
        </authorList>
    </citation>
    <scope>NUCLEOTIDE SEQUENCE [LARGE SCALE GENOMIC DNA]</scope>
    <source>
        <strain evidence="4 5">DSM 26407</strain>
    </source>
</reference>
<feature type="modified residue" description="4-aspartylphosphate" evidence="2">
    <location>
        <position position="57"/>
    </location>
</feature>
<dbReference type="PROSITE" id="PS50110">
    <property type="entry name" value="RESPONSE_REGULATORY"/>
    <property type="match status" value="1"/>
</dbReference>
<name>A0A369C8J5_9GAMM</name>
<dbReference type="InterPro" id="IPR050595">
    <property type="entry name" value="Bact_response_regulator"/>
</dbReference>
<protein>
    <submittedName>
        <fullName evidence="4">Twitching motility two-component system response regulator PilH</fullName>
    </submittedName>
</protein>
<proteinExistence type="predicted"/>
<evidence type="ECO:0000313" key="4">
    <source>
        <dbReference type="EMBL" id="RCX30340.1"/>
    </source>
</evidence>
<dbReference type="SUPFAM" id="SSF52172">
    <property type="entry name" value="CheY-like"/>
    <property type="match status" value="1"/>
</dbReference>
<feature type="domain" description="Response regulatory" evidence="3">
    <location>
        <begin position="8"/>
        <end position="124"/>
    </location>
</feature>
<evidence type="ECO:0000256" key="1">
    <source>
        <dbReference type="ARBA" id="ARBA00022553"/>
    </source>
</evidence>
<evidence type="ECO:0000259" key="3">
    <source>
        <dbReference type="PROSITE" id="PS50110"/>
    </source>
</evidence>
<dbReference type="PANTHER" id="PTHR44591:SF20">
    <property type="entry name" value="PROTEIN PILH"/>
    <property type="match status" value="1"/>
</dbReference>
<sequence>MRRETVAQILIVDDSPTELHVLKGMLEKNGHQVITAGNGEEGVQTAKDNHPDLILMDVVMPGLNGFQATRQLSRDTLTRDIPIIIVSTKSQETDRVWGMRQGARDYLTKPVAEADLMAKVAALLAG</sequence>
<dbReference type="InterPro" id="IPR011006">
    <property type="entry name" value="CheY-like_superfamily"/>
</dbReference>
<comment type="caution">
    <text evidence="4">The sequence shown here is derived from an EMBL/GenBank/DDBJ whole genome shotgun (WGS) entry which is preliminary data.</text>
</comment>
<accession>A0A369C8J5</accession>
<gene>
    <name evidence="4" type="ORF">DFQ59_105174</name>
</gene>
<dbReference type="EMBL" id="QPJY01000005">
    <property type="protein sequence ID" value="RCX30340.1"/>
    <property type="molecule type" value="Genomic_DNA"/>
</dbReference>
<dbReference type="SMART" id="SM00448">
    <property type="entry name" value="REC"/>
    <property type="match status" value="1"/>
</dbReference>
<evidence type="ECO:0000256" key="2">
    <source>
        <dbReference type="PROSITE-ProRule" id="PRU00169"/>
    </source>
</evidence>
<dbReference type="PANTHER" id="PTHR44591">
    <property type="entry name" value="STRESS RESPONSE REGULATOR PROTEIN 1"/>
    <property type="match status" value="1"/>
</dbReference>
<dbReference type="GO" id="GO:0000160">
    <property type="term" value="P:phosphorelay signal transduction system"/>
    <property type="evidence" value="ECO:0007669"/>
    <property type="project" value="InterPro"/>
</dbReference>
<dbReference type="InterPro" id="IPR001789">
    <property type="entry name" value="Sig_transdc_resp-reg_receiver"/>
</dbReference>
<organism evidence="4 5">
    <name type="scientific">Thioalbus denitrificans</name>
    <dbReference type="NCBI Taxonomy" id="547122"/>
    <lineage>
        <taxon>Bacteria</taxon>
        <taxon>Pseudomonadati</taxon>
        <taxon>Pseudomonadota</taxon>
        <taxon>Gammaproteobacteria</taxon>
        <taxon>Chromatiales</taxon>
        <taxon>Ectothiorhodospiraceae</taxon>
        <taxon>Thioalbus</taxon>
    </lineage>
</organism>